<dbReference type="EMBL" id="CP010975">
    <property type="protein sequence ID" value="AKE53047.1"/>
    <property type="molecule type" value="Genomic_DNA"/>
</dbReference>
<dbReference type="AlphaFoldDB" id="A0A0F6TS29"/>
<evidence type="ECO:0000313" key="1">
    <source>
        <dbReference type="EMBL" id="AKE53047.1"/>
    </source>
</evidence>
<dbReference type="Proteomes" id="UP000034071">
    <property type="component" value="Chromosome"/>
</dbReference>
<keyword evidence="2" id="KW-1185">Reference proteome</keyword>
<name>A0A0F6TS29_9GAMM</name>
<gene>
    <name evidence="1" type="ORF">TQ33_2118</name>
</gene>
<reference evidence="1 2" key="1">
    <citation type="submission" date="2015-02" db="EMBL/GenBank/DDBJ databases">
        <title>Complete genome sequence of Kangiella geojedonensis strain YCS-5T.</title>
        <authorList>
            <person name="Kim K.M."/>
        </authorList>
    </citation>
    <scope>NUCLEOTIDE SEQUENCE [LARGE SCALE GENOMIC DNA]</scope>
    <source>
        <strain evidence="1 2">YCS-5</strain>
    </source>
</reference>
<accession>A0A0F6TS29</accession>
<dbReference type="HOGENOM" id="CLU_1935217_0_0_6"/>
<sequence>MKRKTFLIEFLGAIGAEEIHWKTESETSIAGTVFYEIGNSEETQDFVWHAQEYDIPSDKVLLLAELLHENKLLSLDKITVSRQELHKLFCAKIGYIMSEEEFLSVLNALKSIEVPMVDNGKETDIFFIHE</sequence>
<protein>
    <submittedName>
        <fullName evidence="1">Uncharacterized protein</fullName>
    </submittedName>
</protein>
<proteinExistence type="predicted"/>
<dbReference type="OrthoDB" id="7063466at2"/>
<evidence type="ECO:0000313" key="2">
    <source>
        <dbReference type="Proteomes" id="UP000034071"/>
    </source>
</evidence>
<organism evidence="1 2">
    <name type="scientific">Kangiella geojedonensis</name>
    <dbReference type="NCBI Taxonomy" id="914150"/>
    <lineage>
        <taxon>Bacteria</taxon>
        <taxon>Pseudomonadati</taxon>
        <taxon>Pseudomonadota</taxon>
        <taxon>Gammaproteobacteria</taxon>
        <taxon>Kangiellales</taxon>
        <taxon>Kangiellaceae</taxon>
        <taxon>Kangiella</taxon>
    </lineage>
</organism>
<dbReference type="STRING" id="914150.TQ33_2118"/>
<dbReference type="RefSeq" id="WP_046562034.1">
    <property type="nucleotide sequence ID" value="NZ_CP010975.1"/>
</dbReference>
<dbReference type="KEGG" id="kge:TQ33_2118"/>